<organism evidence="5 6">
    <name type="scientific">Thermophagus xiamenensis</name>
    <dbReference type="NCBI Taxonomy" id="385682"/>
    <lineage>
        <taxon>Bacteria</taxon>
        <taxon>Pseudomonadati</taxon>
        <taxon>Bacteroidota</taxon>
        <taxon>Bacteroidia</taxon>
        <taxon>Marinilabiliales</taxon>
        <taxon>Marinilabiliaceae</taxon>
        <taxon>Thermophagus</taxon>
    </lineage>
</organism>
<dbReference type="GO" id="GO:0016757">
    <property type="term" value="F:glycosyltransferase activity"/>
    <property type="evidence" value="ECO:0007669"/>
    <property type="project" value="UniProtKB-KW"/>
</dbReference>
<keyword evidence="2" id="KW-0328">Glycosyltransferase</keyword>
<evidence type="ECO:0000259" key="4">
    <source>
        <dbReference type="Pfam" id="PF00535"/>
    </source>
</evidence>
<keyword evidence="3" id="KW-0808">Transferase</keyword>
<dbReference type="InParanoid" id="A0A1I2C854"/>
<dbReference type="SUPFAM" id="SSF53448">
    <property type="entry name" value="Nucleotide-diphospho-sugar transferases"/>
    <property type="match status" value="1"/>
</dbReference>
<dbReference type="PANTHER" id="PTHR43179">
    <property type="entry name" value="RHAMNOSYLTRANSFERASE WBBL"/>
    <property type="match status" value="1"/>
</dbReference>
<dbReference type="Pfam" id="PF00535">
    <property type="entry name" value="Glycos_transf_2"/>
    <property type="match status" value="1"/>
</dbReference>
<dbReference type="Proteomes" id="UP000181976">
    <property type="component" value="Unassembled WGS sequence"/>
</dbReference>
<dbReference type="InterPro" id="IPR029044">
    <property type="entry name" value="Nucleotide-diphossugar_trans"/>
</dbReference>
<dbReference type="CDD" id="cd04186">
    <property type="entry name" value="GT_2_like_c"/>
    <property type="match status" value="1"/>
</dbReference>
<dbReference type="PANTHER" id="PTHR43179:SF12">
    <property type="entry name" value="GALACTOFURANOSYLTRANSFERASE GLFT2"/>
    <property type="match status" value="1"/>
</dbReference>
<protein>
    <recommendedName>
        <fullName evidence="4">Glycosyltransferase 2-like domain-containing protein</fullName>
    </recommendedName>
</protein>
<keyword evidence="6" id="KW-1185">Reference proteome</keyword>
<feature type="domain" description="Glycosyltransferase 2-like" evidence="4">
    <location>
        <begin position="8"/>
        <end position="160"/>
    </location>
</feature>
<dbReference type="eggNOG" id="COG1216">
    <property type="taxonomic scope" value="Bacteria"/>
</dbReference>
<evidence type="ECO:0000313" key="5">
    <source>
        <dbReference type="EMBL" id="SFE64521.1"/>
    </source>
</evidence>
<evidence type="ECO:0000256" key="3">
    <source>
        <dbReference type="ARBA" id="ARBA00022679"/>
    </source>
</evidence>
<dbReference type="EMBL" id="FONA01000015">
    <property type="protein sequence ID" value="SFE64521.1"/>
    <property type="molecule type" value="Genomic_DNA"/>
</dbReference>
<dbReference type="Gene3D" id="3.90.550.10">
    <property type="entry name" value="Spore Coat Polysaccharide Biosynthesis Protein SpsA, Chain A"/>
    <property type="match status" value="1"/>
</dbReference>
<evidence type="ECO:0000256" key="2">
    <source>
        <dbReference type="ARBA" id="ARBA00022676"/>
    </source>
</evidence>
<dbReference type="AlphaFoldDB" id="A0A1I2C854"/>
<gene>
    <name evidence="5" type="ORF">SAMN05444380_11548</name>
</gene>
<reference evidence="5 6" key="1">
    <citation type="submission" date="2016-10" db="EMBL/GenBank/DDBJ databases">
        <authorList>
            <person name="de Groot N.N."/>
        </authorList>
    </citation>
    <scope>NUCLEOTIDE SEQUENCE [LARGE SCALE GENOMIC DNA]</scope>
    <source>
        <strain evidence="5 6">DSM 19012</strain>
    </source>
</reference>
<dbReference type="OrthoDB" id="9771846at2"/>
<sequence>MDEPLVAVVILNWNTRHLLERFLPEVIRKTSHPQTTIVVADNGSTDGSAELIKNHFPEVELITLNKNYGYAGGYNRVIKQLKTPYVVLLNSDVIPAFNWIEPLITCMEQNPNTAACVPKIKALNEPDHFEYAGAAGGFIDKWGYPFCRGRIFDTIEKDNGQYNKSDEIFWGSGAALMVRTKLFNQSGGLEDSFFAHMEEIDWCWRMKNQGFKIRYCPQSEIFHLGGGTLNSMSSKKTYLNFRNNLYMLYRNLPEDKLKKTILIRLFMDAFAAIKFLLNGQFRNFLAIWKAHQHFFRNIPHLKKERNRLMKKVTCHQHPEIYRKSIVLDFFLRKRRYFSELSW</sequence>
<comment type="similarity">
    <text evidence="1">Belongs to the glycosyltransferase 2 family.</text>
</comment>
<dbReference type="RefSeq" id="WP_010527011.1">
    <property type="nucleotide sequence ID" value="NZ_AFSL01000025.1"/>
</dbReference>
<proteinExistence type="inferred from homology"/>
<evidence type="ECO:0000256" key="1">
    <source>
        <dbReference type="ARBA" id="ARBA00006739"/>
    </source>
</evidence>
<name>A0A1I2C854_9BACT</name>
<evidence type="ECO:0000313" key="6">
    <source>
        <dbReference type="Proteomes" id="UP000181976"/>
    </source>
</evidence>
<accession>A0A1I2C854</accession>
<dbReference type="InterPro" id="IPR001173">
    <property type="entry name" value="Glyco_trans_2-like"/>
</dbReference>
<dbReference type="STRING" id="385682.SAMN05444380_11548"/>